<reference evidence="2" key="1">
    <citation type="submission" date="2021-02" db="EMBL/GenBank/DDBJ databases">
        <title>Comparative genomics reveals that relaxation of natural selection precedes convergent phenotypic evolution of cavefish.</title>
        <authorList>
            <person name="Peng Z."/>
        </authorList>
    </citation>
    <scope>NUCLEOTIDE SEQUENCE</scope>
    <source>
        <tissue evidence="2">Muscle</tissue>
    </source>
</reference>
<keyword evidence="3" id="KW-1185">Reference proteome</keyword>
<dbReference type="Proteomes" id="UP001059041">
    <property type="component" value="Linkage Group LG17"/>
</dbReference>
<protein>
    <submittedName>
        <fullName evidence="2">Uncharacterized protein</fullName>
    </submittedName>
</protein>
<gene>
    <name evidence="2" type="ORF">IRJ41_019506</name>
</gene>
<feature type="region of interest" description="Disordered" evidence="1">
    <location>
        <begin position="22"/>
        <end position="65"/>
    </location>
</feature>
<feature type="region of interest" description="Disordered" evidence="1">
    <location>
        <begin position="218"/>
        <end position="256"/>
    </location>
</feature>
<evidence type="ECO:0000313" key="2">
    <source>
        <dbReference type="EMBL" id="KAI7797622.1"/>
    </source>
</evidence>
<proteinExistence type="predicted"/>
<feature type="non-terminal residue" evidence="2">
    <location>
        <position position="256"/>
    </location>
</feature>
<dbReference type="EMBL" id="JAFHDT010000017">
    <property type="protein sequence ID" value="KAI7797622.1"/>
    <property type="molecule type" value="Genomic_DNA"/>
</dbReference>
<accession>A0A9W7THW9</accession>
<evidence type="ECO:0000313" key="3">
    <source>
        <dbReference type="Proteomes" id="UP001059041"/>
    </source>
</evidence>
<dbReference type="AlphaFoldDB" id="A0A9W7THW9"/>
<comment type="caution">
    <text evidence="2">The sequence shown here is derived from an EMBL/GenBank/DDBJ whole genome shotgun (WGS) entry which is preliminary data.</text>
</comment>
<evidence type="ECO:0000256" key="1">
    <source>
        <dbReference type="SAM" id="MobiDB-lite"/>
    </source>
</evidence>
<organism evidence="2 3">
    <name type="scientific">Triplophysa rosa</name>
    <name type="common">Cave loach</name>
    <dbReference type="NCBI Taxonomy" id="992332"/>
    <lineage>
        <taxon>Eukaryota</taxon>
        <taxon>Metazoa</taxon>
        <taxon>Chordata</taxon>
        <taxon>Craniata</taxon>
        <taxon>Vertebrata</taxon>
        <taxon>Euteleostomi</taxon>
        <taxon>Actinopterygii</taxon>
        <taxon>Neopterygii</taxon>
        <taxon>Teleostei</taxon>
        <taxon>Ostariophysi</taxon>
        <taxon>Cypriniformes</taxon>
        <taxon>Nemacheilidae</taxon>
        <taxon>Triplophysa</taxon>
    </lineage>
</organism>
<name>A0A9W7THW9_TRIRA</name>
<sequence>NCKVLSWERKTSRVVMVEKLLGESLRPPQSTPTPPSTQHKAAAKRRHTETRAASAGKRSKEDSLTKKVDRLSAEFAQIKSLLMKLQSAEKLIPSVEAPTMESPMLEEDAMSVAASHNQFFGEEEQVFAELHSQVSHNDSEDSQSEQVVKRALRTALARLGLDAAPSPLSEVCRRTLRDLPVVPGQLFGPAAQQTLERSVQVNQTRQQFADLRRVPPSHLQFRQPPIGHVPQRSQFATRPMEGTGTPIISGSKGKGT</sequence>